<evidence type="ECO:0008006" key="4">
    <source>
        <dbReference type="Google" id="ProtNLM"/>
    </source>
</evidence>
<accession>A0A248LI11</accession>
<evidence type="ECO:0000313" key="3">
    <source>
        <dbReference type="Proteomes" id="UP000197424"/>
    </source>
</evidence>
<dbReference type="OrthoDB" id="5460329at2"/>
<reference evidence="3" key="1">
    <citation type="submission" date="2017-06" db="EMBL/GenBank/DDBJ databases">
        <title>Whole genome sequence of Laribacter hongkongensis LHGZ1.</title>
        <authorList>
            <person name="Chen D."/>
            <person name="Wu H."/>
            <person name="Chen J."/>
        </authorList>
    </citation>
    <scope>NUCLEOTIDE SEQUENCE [LARGE SCALE GENOMIC DNA]</scope>
    <source>
        <strain evidence="3">LHGZ1</strain>
    </source>
</reference>
<gene>
    <name evidence="2" type="ORF">LHGZ1_1324</name>
</gene>
<dbReference type="AlphaFoldDB" id="A0A248LI11"/>
<evidence type="ECO:0000256" key="1">
    <source>
        <dbReference type="SAM" id="MobiDB-lite"/>
    </source>
</evidence>
<evidence type="ECO:0000313" key="2">
    <source>
        <dbReference type="EMBL" id="ASJ24155.1"/>
    </source>
</evidence>
<organism evidence="2 3">
    <name type="scientific">Laribacter hongkongensis</name>
    <dbReference type="NCBI Taxonomy" id="168471"/>
    <lineage>
        <taxon>Bacteria</taxon>
        <taxon>Pseudomonadati</taxon>
        <taxon>Pseudomonadota</taxon>
        <taxon>Betaproteobacteria</taxon>
        <taxon>Neisseriales</taxon>
        <taxon>Aquaspirillaceae</taxon>
        <taxon>Laribacter</taxon>
    </lineage>
</organism>
<sequence>MKTILVIAAPGRVVPQLDLTRVITDAEAVEVPAHTWYLRHLRSGDLLPAEAGDKPAATQPATKRRKGA</sequence>
<protein>
    <recommendedName>
        <fullName evidence="4">DUF2635 domain-containing protein</fullName>
    </recommendedName>
</protein>
<dbReference type="Proteomes" id="UP000197424">
    <property type="component" value="Chromosome"/>
</dbReference>
<dbReference type="RefSeq" id="WP_088860557.1">
    <property type="nucleotide sequence ID" value="NZ_CP022115.1"/>
</dbReference>
<proteinExistence type="predicted"/>
<feature type="region of interest" description="Disordered" evidence="1">
    <location>
        <begin position="47"/>
        <end position="68"/>
    </location>
</feature>
<name>A0A248LI11_9NEIS</name>
<dbReference type="EMBL" id="CP022115">
    <property type="protein sequence ID" value="ASJ24155.1"/>
    <property type="molecule type" value="Genomic_DNA"/>
</dbReference>